<accession>A0A9D4R2E5</accession>
<keyword evidence="2" id="KW-1185">Reference proteome</keyword>
<reference evidence="1" key="1">
    <citation type="journal article" date="2019" name="bioRxiv">
        <title>The Genome of the Zebra Mussel, Dreissena polymorpha: A Resource for Invasive Species Research.</title>
        <authorList>
            <person name="McCartney M.A."/>
            <person name="Auch B."/>
            <person name="Kono T."/>
            <person name="Mallez S."/>
            <person name="Zhang Y."/>
            <person name="Obille A."/>
            <person name="Becker A."/>
            <person name="Abrahante J.E."/>
            <person name="Garbe J."/>
            <person name="Badalamenti J.P."/>
            <person name="Herman A."/>
            <person name="Mangelson H."/>
            <person name="Liachko I."/>
            <person name="Sullivan S."/>
            <person name="Sone E.D."/>
            <person name="Koren S."/>
            <person name="Silverstein K.A.T."/>
            <person name="Beckman K.B."/>
            <person name="Gohl D.M."/>
        </authorList>
    </citation>
    <scope>NUCLEOTIDE SEQUENCE</scope>
    <source>
        <strain evidence="1">Duluth1</strain>
        <tissue evidence="1">Whole animal</tissue>
    </source>
</reference>
<gene>
    <name evidence="1" type="ORF">DPMN_094959</name>
</gene>
<dbReference type="AlphaFoldDB" id="A0A9D4R2E5"/>
<dbReference type="Proteomes" id="UP000828390">
    <property type="component" value="Unassembled WGS sequence"/>
</dbReference>
<organism evidence="1 2">
    <name type="scientific">Dreissena polymorpha</name>
    <name type="common">Zebra mussel</name>
    <name type="synonym">Mytilus polymorpha</name>
    <dbReference type="NCBI Taxonomy" id="45954"/>
    <lineage>
        <taxon>Eukaryota</taxon>
        <taxon>Metazoa</taxon>
        <taxon>Spiralia</taxon>
        <taxon>Lophotrochozoa</taxon>
        <taxon>Mollusca</taxon>
        <taxon>Bivalvia</taxon>
        <taxon>Autobranchia</taxon>
        <taxon>Heteroconchia</taxon>
        <taxon>Euheterodonta</taxon>
        <taxon>Imparidentia</taxon>
        <taxon>Neoheterodontei</taxon>
        <taxon>Myida</taxon>
        <taxon>Dreissenoidea</taxon>
        <taxon>Dreissenidae</taxon>
        <taxon>Dreissena</taxon>
    </lineage>
</organism>
<evidence type="ECO:0000313" key="2">
    <source>
        <dbReference type="Proteomes" id="UP000828390"/>
    </source>
</evidence>
<proteinExistence type="predicted"/>
<evidence type="ECO:0000313" key="1">
    <source>
        <dbReference type="EMBL" id="KAH3852449.1"/>
    </source>
</evidence>
<name>A0A9D4R2E5_DREPO</name>
<dbReference type="EMBL" id="JAIWYP010000003">
    <property type="protein sequence ID" value="KAH3852449.1"/>
    <property type="molecule type" value="Genomic_DNA"/>
</dbReference>
<reference evidence="1" key="2">
    <citation type="submission" date="2020-11" db="EMBL/GenBank/DDBJ databases">
        <authorList>
            <person name="McCartney M.A."/>
            <person name="Auch B."/>
            <person name="Kono T."/>
            <person name="Mallez S."/>
            <person name="Becker A."/>
            <person name="Gohl D.M."/>
            <person name="Silverstein K.A.T."/>
            <person name="Koren S."/>
            <person name="Bechman K.B."/>
            <person name="Herman A."/>
            <person name="Abrahante J.E."/>
            <person name="Garbe J."/>
        </authorList>
    </citation>
    <scope>NUCLEOTIDE SEQUENCE</scope>
    <source>
        <strain evidence="1">Duluth1</strain>
        <tissue evidence="1">Whole animal</tissue>
    </source>
</reference>
<sequence>MYQEALLEKLCAAFSDFTTKYGVHVVDSPGEEQLKEEDFNKKTWFIARRRPCLNKNSVLQLAPLPAFESLKRPVDQRASDPREITIQSNTKCTSQKCRCSFRQHQLY</sequence>
<protein>
    <submittedName>
        <fullName evidence="1">Uncharacterized protein</fullName>
    </submittedName>
</protein>
<comment type="caution">
    <text evidence="1">The sequence shown here is derived from an EMBL/GenBank/DDBJ whole genome shotgun (WGS) entry which is preliminary data.</text>
</comment>